<sequence length="696" mass="76986">MASMDINPITSTPQMGKNSSSAKSMMIMSNTLVSKVRVIVRVRPFLWLETANGEKTSCVSVLDQKDGEEEVAVYLKDKETSRNECYRLDSFFGQEDNNVGKIFEREVSPLIPGIFHGCNGTVFSYGATGSGKTYTMQGTDDQPGLMPLAMSAILSLCQRTGSKAEISYYEVYLDRCYDLLEVKAKEIAIWDDKDGQIHLGGLSRVPISSMPEFHNVFSCGVHRRKVAHTGLNDVSSRSHGVLVISVSMPCGNGSRDVVLGKLNLIDLAGNEDNRRTCNEGIRLQESAKINQSLFALSNVIYALNNNKPRVPYRDSKLTRILQDSLGGMSRALMIACLNPGEYQQSVHTLNLAARSRNISNLVPSAHKKQETPKVKVDMEAKLRAWLESKGKTKSVQRIGAVNSPFLGKHSTSFSTIKKPNFNNSSVKAKVCTNRVASNAKDGNVSVPFGNLFDYEDLQNLEKAYEDCKEESKDGVDEIVTESTTNCNSPHGDLSNMDENSTNVVRSLPVNEKKNTVLRSPLRKVLSPINANINQNPSDGFSYTDQSYPFLPEAKTPKTPSIFACASNGFSKIGTPLDKYNAQSSNLKNYLVQEYIDFLNAASRDELLELKGVGVKIAEYIMELRETSPLKSLSDLEKIGLSSKQFQMIVAIAASNRLRRRGSRTPARRNLRTCPGRSLVSSELRSSWRPLPHEEDS</sequence>
<dbReference type="GO" id="GO:0005524">
    <property type="term" value="F:ATP binding"/>
    <property type="evidence" value="ECO:0007669"/>
    <property type="project" value="UniProtKB-UniRule"/>
</dbReference>
<comment type="caution">
    <text evidence="10">The sequence shown here is derived from an EMBL/GenBank/DDBJ whole genome shotgun (WGS) entry which is preliminary data.</text>
</comment>
<dbReference type="InterPro" id="IPR001752">
    <property type="entry name" value="Kinesin_motor_dom"/>
</dbReference>
<evidence type="ECO:0000313" key="11">
    <source>
        <dbReference type="Proteomes" id="UP001187192"/>
    </source>
</evidence>
<evidence type="ECO:0000313" key="10">
    <source>
        <dbReference type="EMBL" id="GMN58756.1"/>
    </source>
</evidence>
<dbReference type="PRINTS" id="PR00380">
    <property type="entry name" value="KINESINHEAVY"/>
</dbReference>
<evidence type="ECO:0000256" key="3">
    <source>
        <dbReference type="ARBA" id="ARBA00022840"/>
    </source>
</evidence>
<dbReference type="InterPro" id="IPR027640">
    <property type="entry name" value="Kinesin-like_fam"/>
</dbReference>
<dbReference type="GO" id="GO:0007018">
    <property type="term" value="P:microtubule-based movement"/>
    <property type="evidence" value="ECO:0007669"/>
    <property type="project" value="InterPro"/>
</dbReference>
<dbReference type="Proteomes" id="UP001187192">
    <property type="component" value="Unassembled WGS sequence"/>
</dbReference>
<keyword evidence="1 7" id="KW-0493">Microtubule</keyword>
<dbReference type="SUPFAM" id="SSF52540">
    <property type="entry name" value="P-loop containing nucleoside triphosphate hydrolases"/>
    <property type="match status" value="1"/>
</dbReference>
<keyword evidence="11" id="KW-1185">Reference proteome</keyword>
<dbReference type="FunFam" id="1.10.150.280:FF:000003">
    <property type="entry name" value="Kinesin-like protein KIN-10C"/>
    <property type="match status" value="1"/>
</dbReference>
<dbReference type="InterPro" id="IPR010994">
    <property type="entry name" value="RuvA_2-like"/>
</dbReference>
<dbReference type="SUPFAM" id="SSF47781">
    <property type="entry name" value="RuvA domain 2-like"/>
    <property type="match status" value="1"/>
</dbReference>
<evidence type="ECO:0000256" key="4">
    <source>
        <dbReference type="ARBA" id="ARBA00023175"/>
    </source>
</evidence>
<keyword evidence="2 6" id="KW-0547">Nucleotide-binding</keyword>
<dbReference type="Pfam" id="PF00225">
    <property type="entry name" value="Kinesin"/>
    <property type="match status" value="1"/>
</dbReference>
<dbReference type="CDD" id="cd01376">
    <property type="entry name" value="KISc_KID_like"/>
    <property type="match status" value="1"/>
</dbReference>
<protein>
    <recommendedName>
        <fullName evidence="7">Kinesin-like protein</fullName>
    </recommendedName>
</protein>
<dbReference type="GO" id="GO:0008017">
    <property type="term" value="F:microtubule binding"/>
    <property type="evidence" value="ECO:0007669"/>
    <property type="project" value="InterPro"/>
</dbReference>
<evidence type="ECO:0000256" key="2">
    <source>
        <dbReference type="ARBA" id="ARBA00022741"/>
    </source>
</evidence>
<feature type="binding site" evidence="6">
    <location>
        <begin position="126"/>
        <end position="133"/>
    </location>
    <ligand>
        <name>ATP</name>
        <dbReference type="ChEBI" id="CHEBI:30616"/>
    </ligand>
</feature>
<evidence type="ECO:0000256" key="7">
    <source>
        <dbReference type="RuleBase" id="RU000394"/>
    </source>
</evidence>
<dbReference type="PROSITE" id="PS00411">
    <property type="entry name" value="KINESIN_MOTOR_1"/>
    <property type="match status" value="1"/>
</dbReference>
<evidence type="ECO:0000256" key="1">
    <source>
        <dbReference type="ARBA" id="ARBA00022701"/>
    </source>
</evidence>
<dbReference type="Gene3D" id="3.40.850.10">
    <property type="entry name" value="Kinesin motor domain"/>
    <property type="match status" value="1"/>
</dbReference>
<dbReference type="GO" id="GO:0003777">
    <property type="term" value="F:microtubule motor activity"/>
    <property type="evidence" value="ECO:0007669"/>
    <property type="project" value="InterPro"/>
</dbReference>
<dbReference type="PROSITE" id="PS50067">
    <property type="entry name" value="KINESIN_MOTOR_2"/>
    <property type="match status" value="1"/>
</dbReference>
<dbReference type="FunFam" id="3.40.850.10:FF:000087">
    <property type="entry name" value="Kinesin-like protein"/>
    <property type="match status" value="1"/>
</dbReference>
<evidence type="ECO:0000256" key="5">
    <source>
        <dbReference type="ARBA" id="ARBA00061615"/>
    </source>
</evidence>
<reference evidence="10" key="1">
    <citation type="submission" date="2023-07" db="EMBL/GenBank/DDBJ databases">
        <title>draft genome sequence of fig (Ficus carica).</title>
        <authorList>
            <person name="Takahashi T."/>
            <person name="Nishimura K."/>
        </authorList>
    </citation>
    <scope>NUCLEOTIDE SEQUENCE</scope>
</reference>
<dbReference type="PANTHER" id="PTHR47969">
    <property type="entry name" value="CHROMOSOME-ASSOCIATED KINESIN KIF4A-RELATED"/>
    <property type="match status" value="1"/>
</dbReference>
<dbReference type="InterPro" id="IPR036961">
    <property type="entry name" value="Kinesin_motor_dom_sf"/>
</dbReference>
<name>A0AA88DNR2_FICCA</name>
<evidence type="ECO:0000256" key="6">
    <source>
        <dbReference type="PROSITE-ProRule" id="PRU00283"/>
    </source>
</evidence>
<gene>
    <name evidence="10" type="ORF">TIFTF001_027845</name>
</gene>
<dbReference type="GO" id="GO:0051231">
    <property type="term" value="P:spindle elongation"/>
    <property type="evidence" value="ECO:0007669"/>
    <property type="project" value="TreeGrafter"/>
</dbReference>
<dbReference type="EMBL" id="BTGU01000080">
    <property type="protein sequence ID" value="GMN58756.1"/>
    <property type="molecule type" value="Genomic_DNA"/>
</dbReference>
<keyword evidence="3 6" id="KW-0067">ATP-binding</keyword>
<dbReference type="InterPro" id="IPR027417">
    <property type="entry name" value="P-loop_NTPase"/>
</dbReference>
<dbReference type="Gene3D" id="1.10.150.280">
    <property type="entry name" value="AF1531-like domain"/>
    <property type="match status" value="1"/>
</dbReference>
<proteinExistence type="inferred from homology"/>
<dbReference type="SMART" id="SM00129">
    <property type="entry name" value="KISc"/>
    <property type="match status" value="1"/>
</dbReference>
<accession>A0AA88DNR2</accession>
<feature type="compositionally biased region" description="Polar residues" evidence="8">
    <location>
        <begin position="8"/>
        <end position="21"/>
    </location>
</feature>
<dbReference type="PANTHER" id="PTHR47969:SF9">
    <property type="entry name" value="KINESIN-LIKE PROTEIN"/>
    <property type="match status" value="1"/>
</dbReference>
<feature type="domain" description="Kinesin motor" evidence="9">
    <location>
        <begin position="35"/>
        <end position="358"/>
    </location>
</feature>
<evidence type="ECO:0000256" key="8">
    <source>
        <dbReference type="SAM" id="MobiDB-lite"/>
    </source>
</evidence>
<dbReference type="GO" id="GO:0007052">
    <property type="term" value="P:mitotic spindle organization"/>
    <property type="evidence" value="ECO:0007669"/>
    <property type="project" value="TreeGrafter"/>
</dbReference>
<dbReference type="GO" id="GO:0005875">
    <property type="term" value="C:microtubule associated complex"/>
    <property type="evidence" value="ECO:0007669"/>
    <property type="project" value="TreeGrafter"/>
</dbReference>
<organism evidence="10 11">
    <name type="scientific">Ficus carica</name>
    <name type="common">Common fig</name>
    <dbReference type="NCBI Taxonomy" id="3494"/>
    <lineage>
        <taxon>Eukaryota</taxon>
        <taxon>Viridiplantae</taxon>
        <taxon>Streptophyta</taxon>
        <taxon>Embryophyta</taxon>
        <taxon>Tracheophyta</taxon>
        <taxon>Spermatophyta</taxon>
        <taxon>Magnoliopsida</taxon>
        <taxon>eudicotyledons</taxon>
        <taxon>Gunneridae</taxon>
        <taxon>Pentapetalae</taxon>
        <taxon>rosids</taxon>
        <taxon>fabids</taxon>
        <taxon>Rosales</taxon>
        <taxon>Moraceae</taxon>
        <taxon>Ficeae</taxon>
        <taxon>Ficus</taxon>
    </lineage>
</organism>
<dbReference type="InterPro" id="IPR019821">
    <property type="entry name" value="Kinesin_motor_CS"/>
</dbReference>
<keyword evidence="4 6" id="KW-0505">Motor protein</keyword>
<dbReference type="AlphaFoldDB" id="A0AA88DNR2"/>
<evidence type="ECO:0000259" key="9">
    <source>
        <dbReference type="PROSITE" id="PS50067"/>
    </source>
</evidence>
<dbReference type="GO" id="GO:0005874">
    <property type="term" value="C:microtubule"/>
    <property type="evidence" value="ECO:0007669"/>
    <property type="project" value="UniProtKB-KW"/>
</dbReference>
<feature type="region of interest" description="Disordered" evidence="8">
    <location>
        <begin position="1"/>
        <end position="21"/>
    </location>
</feature>
<comment type="similarity">
    <text evidence="5">Belongs to the TRAFAC class myosin-kinesin ATPase superfamily. Kinesin family. KIN-10 subfamily.</text>
</comment>